<dbReference type="AlphaFoldDB" id="A6VVS9"/>
<dbReference type="InterPro" id="IPR001242">
    <property type="entry name" value="Condensation_dom"/>
</dbReference>
<reference evidence="4" key="1">
    <citation type="submission" date="2007-06" db="EMBL/GenBank/DDBJ databases">
        <title>Complete sequence of Marinomonas sp. MWYL1.</title>
        <authorList>
            <consortium name="US DOE Joint Genome Institute"/>
            <person name="Copeland A."/>
            <person name="Lucas S."/>
            <person name="Lapidus A."/>
            <person name="Barry K."/>
            <person name="Glavina del Rio T."/>
            <person name="Dalin E."/>
            <person name="Tice H."/>
            <person name="Pitluck S."/>
            <person name="Kiss H."/>
            <person name="Brettin T."/>
            <person name="Bruce D."/>
            <person name="Detter J.C."/>
            <person name="Han C."/>
            <person name="Schmutz J."/>
            <person name="Larimer F."/>
            <person name="Land M."/>
            <person name="Hauser L."/>
            <person name="Kyrpides N."/>
            <person name="Kim E."/>
            <person name="Johnston A.W.B."/>
            <person name="Todd J.D."/>
            <person name="Rogers R."/>
            <person name="Wexler M."/>
            <person name="Bond P.L."/>
            <person name="Li Y."/>
            <person name="Richardson P."/>
        </authorList>
    </citation>
    <scope>NUCLEOTIDE SEQUENCE [LARGE SCALE GENOMIC DNA]</scope>
    <source>
        <strain evidence="4">MWYL1</strain>
    </source>
</reference>
<evidence type="ECO:0000256" key="2">
    <source>
        <dbReference type="SAM" id="MobiDB-lite"/>
    </source>
</evidence>
<gene>
    <name evidence="4" type="ordered locus">Mmwyl1_1631</name>
</gene>
<feature type="region of interest" description="Disordered" evidence="2">
    <location>
        <begin position="603"/>
        <end position="627"/>
    </location>
</feature>
<sequence>MNELTSMQAACWFGRLTDSDFLGGVAAHLYTEFDGQTIDLNKLEAALQRVYLEHSLLRLTLSSDGTAEIKPRAGSPLLEVDDLTDLSITEQEKYLLNKREQWTHQRLDLANGQTARFSVSLLSNNGFRLHIDTDMIAVDPSSFRRFMEDLTLFYLDNEASFTPAPSFFEWHNAIRSNADLKKLVQRDRKWWQSRLLDIAPSPSLPANSTNSQQVKSHCLRATLTPEESTCLQQLARYNKITLSNLTLSLFAFCLSQSINDKYYRLNVPTFWREPVLPEINRCVGDFANFVLLNVDIAPHLNLASLVQSIAEQMIELLEHSHYPGVNIMRDLSRHHGTAQIAPVVFTAALDMPEGELFSKSVLKTFGSMVWSVSQGPQVALDAQIVRTEGSLLINWDVRLDALPLDWVNKLFEKFTYLLKKISKEPELLDKNLGNLEGFSFKKNESDTLRTSPLSAIQKAYLLGRTTQLPLGGVAMQEFREYHGRFDASLLKNRLVDMVQRHESLRTYIDTNKLTQVVTNKVVVNLNEIDLSEQPAHIAATYIENHRDTYSHALFNLDFSPWDITIFYLKDELLTVFTRFDALILDGRSIASLMVELFNIEQSKPEPLPTTQPEVPDDVNHNDSEQRKSDMTYWKSKLSSINTTPQIPWRMPLDKLGVATYERNNITIKHSEFRPLVKIAAKHGLFKNSAIMSIILELLTYWSKNHSPHVAVPVLPMYSGALSNRSTFIAVAWQVGSGDLSQQAKTLQSDILEGLQHLSFSGVDLARMLFEQCGTGPVLPIVITNGLSWPTLSKAHPMQLKYGLTQTPQVAMDIRFTTQQDGALILSIDYANNAIKSTAIHDFLFAVEKAIQQIINTNKFSFDTEQCFAQNTKDSDQTYSFQAKETRPSLHQELLAIYTETIGVEPKDQITKETSFINMGLRPNHLKIILKRLQETFSISLSAKDVFQCRNIQDVEQLLNLINTSDNATVQHPQPTHSI</sequence>
<feature type="domain" description="Condensation" evidence="3">
    <location>
        <begin position="451"/>
        <end position="864"/>
    </location>
</feature>
<dbReference type="OrthoDB" id="9757559at2"/>
<keyword evidence="1" id="KW-0436">Ligase</keyword>
<dbReference type="InterPro" id="IPR036736">
    <property type="entry name" value="ACP-like_sf"/>
</dbReference>
<dbReference type="KEGG" id="mmw:Mmwyl1_1631"/>
<dbReference type="Gene3D" id="3.30.559.30">
    <property type="entry name" value="Nonribosomal peptide synthetase, condensation domain"/>
    <property type="match status" value="2"/>
</dbReference>
<dbReference type="SUPFAM" id="SSF47336">
    <property type="entry name" value="ACP-like"/>
    <property type="match status" value="1"/>
</dbReference>
<dbReference type="SUPFAM" id="SSF52777">
    <property type="entry name" value="CoA-dependent acyltransferases"/>
    <property type="match status" value="4"/>
</dbReference>
<protein>
    <submittedName>
        <fullName evidence="4">Non-ribosomal peptide synthetase</fullName>
    </submittedName>
</protein>
<dbReference type="GO" id="GO:0016874">
    <property type="term" value="F:ligase activity"/>
    <property type="evidence" value="ECO:0007669"/>
    <property type="project" value="UniProtKB-KW"/>
</dbReference>
<dbReference type="GO" id="GO:0044550">
    <property type="term" value="P:secondary metabolite biosynthetic process"/>
    <property type="evidence" value="ECO:0007669"/>
    <property type="project" value="TreeGrafter"/>
</dbReference>
<dbReference type="PANTHER" id="PTHR45527:SF10">
    <property type="entry name" value="PYOCHELIN SYNTHASE PCHF"/>
    <property type="match status" value="1"/>
</dbReference>
<dbReference type="STRING" id="400668.Mmwyl1_1631"/>
<dbReference type="eggNOG" id="COG1020">
    <property type="taxonomic scope" value="Bacteria"/>
</dbReference>
<dbReference type="EMBL" id="CP000749">
    <property type="protein sequence ID" value="ABR70558.1"/>
    <property type="molecule type" value="Genomic_DNA"/>
</dbReference>
<dbReference type="Gene3D" id="1.10.1200.10">
    <property type="entry name" value="ACP-like"/>
    <property type="match status" value="1"/>
</dbReference>
<proteinExistence type="predicted"/>
<dbReference type="GO" id="GO:0031177">
    <property type="term" value="F:phosphopantetheine binding"/>
    <property type="evidence" value="ECO:0007669"/>
    <property type="project" value="TreeGrafter"/>
</dbReference>
<dbReference type="HOGENOM" id="CLU_303595_0_0_6"/>
<dbReference type="GO" id="GO:0005737">
    <property type="term" value="C:cytoplasm"/>
    <property type="evidence" value="ECO:0007669"/>
    <property type="project" value="TreeGrafter"/>
</dbReference>
<feature type="compositionally biased region" description="Basic and acidic residues" evidence="2">
    <location>
        <begin position="617"/>
        <end position="627"/>
    </location>
</feature>
<dbReference type="Pfam" id="PF00668">
    <property type="entry name" value="Condensation"/>
    <property type="match status" value="2"/>
</dbReference>
<dbReference type="GO" id="GO:0043041">
    <property type="term" value="P:amino acid activation for nonribosomal peptide biosynthetic process"/>
    <property type="evidence" value="ECO:0007669"/>
    <property type="project" value="TreeGrafter"/>
</dbReference>
<name>A6VVS9_MARMS</name>
<dbReference type="PANTHER" id="PTHR45527">
    <property type="entry name" value="NONRIBOSOMAL PEPTIDE SYNTHETASE"/>
    <property type="match status" value="1"/>
</dbReference>
<evidence type="ECO:0000259" key="3">
    <source>
        <dbReference type="Pfam" id="PF00668"/>
    </source>
</evidence>
<feature type="domain" description="Condensation" evidence="3">
    <location>
        <begin position="4"/>
        <end position="432"/>
    </location>
</feature>
<accession>A6VVS9</accession>
<dbReference type="Gene3D" id="3.30.559.10">
    <property type="entry name" value="Chloramphenicol acetyltransferase-like domain"/>
    <property type="match status" value="2"/>
</dbReference>
<organism evidence="4">
    <name type="scientific">Marinomonas sp. (strain MWYL1)</name>
    <dbReference type="NCBI Taxonomy" id="400668"/>
    <lineage>
        <taxon>Bacteria</taxon>
        <taxon>Pseudomonadati</taxon>
        <taxon>Pseudomonadota</taxon>
        <taxon>Gammaproteobacteria</taxon>
        <taxon>Oceanospirillales</taxon>
        <taxon>Oceanospirillaceae</taxon>
        <taxon>Marinomonas</taxon>
    </lineage>
</organism>
<dbReference type="InterPro" id="IPR023213">
    <property type="entry name" value="CAT-like_dom_sf"/>
</dbReference>
<evidence type="ECO:0000313" key="4">
    <source>
        <dbReference type="EMBL" id="ABR70558.1"/>
    </source>
</evidence>
<evidence type="ECO:0000256" key="1">
    <source>
        <dbReference type="ARBA" id="ARBA00022598"/>
    </source>
</evidence>